<evidence type="ECO:0000256" key="1">
    <source>
        <dbReference type="SAM" id="MobiDB-lite"/>
    </source>
</evidence>
<proteinExistence type="predicted"/>
<dbReference type="RefSeq" id="WP_200705819.1">
    <property type="nucleotide sequence ID" value="NZ_JAQOSK010000011.1"/>
</dbReference>
<organism evidence="3 4">
    <name type="scientific">Streptomyces gilvifuscus</name>
    <dbReference type="NCBI Taxonomy" id="1550617"/>
    <lineage>
        <taxon>Bacteria</taxon>
        <taxon>Bacillati</taxon>
        <taxon>Actinomycetota</taxon>
        <taxon>Actinomycetes</taxon>
        <taxon>Kitasatosporales</taxon>
        <taxon>Streptomycetaceae</taxon>
        <taxon>Streptomyces</taxon>
    </lineage>
</organism>
<dbReference type="Proteomes" id="UP001221328">
    <property type="component" value="Unassembled WGS sequence"/>
</dbReference>
<feature type="domain" description="STAS" evidence="2">
    <location>
        <begin position="24"/>
        <end position="108"/>
    </location>
</feature>
<protein>
    <submittedName>
        <fullName evidence="3">STAS domain-containing protein</fullName>
    </submittedName>
</protein>
<evidence type="ECO:0000313" key="4">
    <source>
        <dbReference type="Proteomes" id="UP001221328"/>
    </source>
</evidence>
<dbReference type="PROSITE" id="PS50801">
    <property type="entry name" value="STAS"/>
    <property type="match status" value="1"/>
</dbReference>
<gene>
    <name evidence="3" type="ORF">PO587_26915</name>
</gene>
<sequence>MAADSHSTPPNAEISAADSRQAEVTLTGELDISLLRDLEVRLTDLRLQRAQDWVLNLRGVTRIDLACAYALLRAVTEHSGTTTVRGGRPSVLRTLQHAGLDKAAVIEK</sequence>
<reference evidence="3 4" key="1">
    <citation type="journal article" date="2015" name="Int. J. Syst. Evol. Microbiol.">
        <title>Streptomyces gilvifuscus sp. nov., an actinomycete that produces antibacterial compounds isolated from soil.</title>
        <authorList>
            <person name="Nguyen T.M."/>
            <person name="Kim J."/>
        </authorList>
    </citation>
    <scope>NUCLEOTIDE SEQUENCE [LARGE SCALE GENOMIC DNA]</scope>
    <source>
        <strain evidence="3 4">T113</strain>
    </source>
</reference>
<name>A0ABT5FZT3_9ACTN</name>
<keyword evidence="4" id="KW-1185">Reference proteome</keyword>
<accession>A0ABT5FZT3</accession>
<dbReference type="Pfam" id="PF13466">
    <property type="entry name" value="STAS_2"/>
    <property type="match status" value="1"/>
</dbReference>
<feature type="region of interest" description="Disordered" evidence="1">
    <location>
        <begin position="1"/>
        <end position="20"/>
    </location>
</feature>
<comment type="caution">
    <text evidence="3">The sequence shown here is derived from an EMBL/GenBank/DDBJ whole genome shotgun (WGS) entry which is preliminary data.</text>
</comment>
<dbReference type="InterPro" id="IPR002645">
    <property type="entry name" value="STAS_dom"/>
</dbReference>
<dbReference type="Gene3D" id="3.30.750.24">
    <property type="entry name" value="STAS domain"/>
    <property type="match status" value="1"/>
</dbReference>
<dbReference type="EMBL" id="JAQOSK010000011">
    <property type="protein sequence ID" value="MDC2958086.1"/>
    <property type="molecule type" value="Genomic_DNA"/>
</dbReference>
<dbReference type="CDD" id="cd07043">
    <property type="entry name" value="STAS_anti-anti-sigma_factors"/>
    <property type="match status" value="1"/>
</dbReference>
<dbReference type="InterPro" id="IPR036513">
    <property type="entry name" value="STAS_dom_sf"/>
</dbReference>
<evidence type="ECO:0000259" key="2">
    <source>
        <dbReference type="PROSITE" id="PS50801"/>
    </source>
</evidence>
<evidence type="ECO:0000313" key="3">
    <source>
        <dbReference type="EMBL" id="MDC2958086.1"/>
    </source>
</evidence>
<dbReference type="InterPro" id="IPR058548">
    <property type="entry name" value="MlaB-like_STAS"/>
</dbReference>
<dbReference type="SUPFAM" id="SSF52091">
    <property type="entry name" value="SpoIIaa-like"/>
    <property type="match status" value="1"/>
</dbReference>
<feature type="compositionally biased region" description="Polar residues" evidence="1">
    <location>
        <begin position="1"/>
        <end position="10"/>
    </location>
</feature>